<evidence type="ECO:0000313" key="10">
    <source>
        <dbReference type="EMBL" id="GGI07677.1"/>
    </source>
</evidence>
<dbReference type="NCBIfam" id="TIGR02364">
    <property type="entry name" value="dha_pts"/>
    <property type="match status" value="1"/>
</dbReference>
<dbReference type="PANTHER" id="PTHR38594">
    <property type="entry name" value="PEP-DEPENDENT DIHYDROXYACETONE KINASE, PHOSPHORYL DONOR SUBUNIT DHAM"/>
    <property type="match status" value="1"/>
</dbReference>
<dbReference type="InterPro" id="IPR004701">
    <property type="entry name" value="PTS_EIIA_man-typ"/>
</dbReference>
<gene>
    <name evidence="10" type="ORF">GCM10007368_17360</name>
</gene>
<evidence type="ECO:0000313" key="11">
    <source>
        <dbReference type="Proteomes" id="UP000632535"/>
    </source>
</evidence>
<dbReference type="EC" id="2.7.1.121" evidence="4"/>
<dbReference type="NCBIfam" id="TIGR01003">
    <property type="entry name" value="PTS_HPr_family"/>
    <property type="match status" value="1"/>
</dbReference>
<dbReference type="PROSITE" id="PS00369">
    <property type="entry name" value="PTS_HPR_HIS"/>
    <property type="match status" value="1"/>
</dbReference>
<keyword evidence="6" id="KW-0808">Transferase</keyword>
<organism evidence="10 11">
    <name type="scientific">Isoptericola cucumis</name>
    <dbReference type="NCBI Taxonomy" id="1776856"/>
    <lineage>
        <taxon>Bacteria</taxon>
        <taxon>Bacillati</taxon>
        <taxon>Actinomycetota</taxon>
        <taxon>Actinomycetes</taxon>
        <taxon>Micrococcales</taxon>
        <taxon>Promicromonosporaceae</taxon>
        <taxon>Isoptericola</taxon>
    </lineage>
</organism>
<name>A0ABQ2B4J3_9MICO</name>
<keyword evidence="11" id="KW-1185">Reference proteome</keyword>
<evidence type="ECO:0000256" key="6">
    <source>
        <dbReference type="ARBA" id="ARBA00022679"/>
    </source>
</evidence>
<feature type="domain" description="PTS EIIA type-4" evidence="8">
    <location>
        <begin position="2"/>
        <end position="134"/>
    </location>
</feature>
<dbReference type="InterPro" id="IPR035895">
    <property type="entry name" value="HPr-like_sf"/>
</dbReference>
<dbReference type="InterPro" id="IPR036662">
    <property type="entry name" value="PTS_EIIA_man-typ_sf"/>
</dbReference>
<dbReference type="SUPFAM" id="SSF53062">
    <property type="entry name" value="PTS system fructose IIA component-like"/>
    <property type="match status" value="1"/>
</dbReference>
<evidence type="ECO:0000256" key="5">
    <source>
        <dbReference type="ARBA" id="ARBA00020422"/>
    </source>
</evidence>
<dbReference type="EMBL" id="BMDG01000005">
    <property type="protein sequence ID" value="GGI07677.1"/>
    <property type="molecule type" value="Genomic_DNA"/>
</dbReference>
<evidence type="ECO:0000256" key="3">
    <source>
        <dbReference type="ARBA" id="ARBA00003681"/>
    </source>
</evidence>
<dbReference type="Pfam" id="PF00381">
    <property type="entry name" value="PTS-HPr"/>
    <property type="match status" value="1"/>
</dbReference>
<dbReference type="InterPro" id="IPR039643">
    <property type="entry name" value="DhaM"/>
</dbReference>
<dbReference type="InterPro" id="IPR000032">
    <property type="entry name" value="HPr-like"/>
</dbReference>
<dbReference type="SUPFAM" id="SSF55594">
    <property type="entry name" value="HPr-like"/>
    <property type="match status" value="1"/>
</dbReference>
<dbReference type="PROSITE" id="PS51350">
    <property type="entry name" value="PTS_HPR_DOM"/>
    <property type="match status" value="1"/>
</dbReference>
<comment type="caution">
    <text evidence="10">The sequence shown here is derived from an EMBL/GenBank/DDBJ whole genome shotgun (WGS) entry which is preliminary data.</text>
</comment>
<dbReference type="CDD" id="cd00367">
    <property type="entry name" value="PTS-HPr_like"/>
    <property type="match status" value="1"/>
</dbReference>
<dbReference type="Gene3D" id="3.30.1340.10">
    <property type="entry name" value="HPr-like"/>
    <property type="match status" value="1"/>
</dbReference>
<evidence type="ECO:0000256" key="4">
    <source>
        <dbReference type="ARBA" id="ARBA00012095"/>
    </source>
</evidence>
<dbReference type="InterPro" id="IPR001020">
    <property type="entry name" value="PTS_HPr_His_P_site"/>
</dbReference>
<dbReference type="PANTHER" id="PTHR38594:SF1">
    <property type="entry name" value="PEP-DEPENDENT DIHYDROXYACETONE KINASE, PHOSPHORYL DONOR SUBUNIT DHAM"/>
    <property type="match status" value="1"/>
</dbReference>
<comment type="subunit">
    <text evidence="7">Homodimer. The dihydroxyacetone kinase complex is composed of a homodimer of DhaM, a homodimer of DhaK and the subunit DhaL.</text>
</comment>
<comment type="catalytic activity">
    <reaction evidence="1">
        <text>dihydroxyacetone + phosphoenolpyruvate = dihydroxyacetone phosphate + pyruvate</text>
        <dbReference type="Rhea" id="RHEA:18381"/>
        <dbReference type="ChEBI" id="CHEBI:15361"/>
        <dbReference type="ChEBI" id="CHEBI:16016"/>
        <dbReference type="ChEBI" id="CHEBI:57642"/>
        <dbReference type="ChEBI" id="CHEBI:58702"/>
        <dbReference type="EC" id="2.7.1.121"/>
    </reaction>
</comment>
<protein>
    <recommendedName>
        <fullName evidence="5">Phosphocarrier protein HPr</fullName>
        <ecNumber evidence="4">2.7.1.121</ecNumber>
    </recommendedName>
</protein>
<evidence type="ECO:0000259" key="8">
    <source>
        <dbReference type="PROSITE" id="PS51096"/>
    </source>
</evidence>
<proteinExistence type="predicted"/>
<sequence>MSVALLLVSHSARLADGTAELAHEMAPDVVVANAAGDVDGGLGTSLEKVTEALTDLLADGAAGVVVLADLGSAVLTVESALELDDDLPPRVRLASAPFVEGAVAAAVTAQQGAGLDAVVASAEGAVTSIGPRPVVELVEAGPSPDAGPAGTVVAGELVGTVGAPLRGSDVATARTVVRNPLGLHARPAALVARTAASFGIPVRIQGVDATSVLQLMALGTAAGTELEVTAQGPGAETAVATVVGLIDGGFGEA</sequence>
<evidence type="ECO:0000256" key="1">
    <source>
        <dbReference type="ARBA" id="ARBA00001113"/>
    </source>
</evidence>
<reference evidence="11" key="1">
    <citation type="journal article" date="2019" name="Int. J. Syst. Evol. Microbiol.">
        <title>The Global Catalogue of Microorganisms (GCM) 10K type strain sequencing project: providing services to taxonomists for standard genome sequencing and annotation.</title>
        <authorList>
            <consortium name="The Broad Institute Genomics Platform"/>
            <consortium name="The Broad Institute Genome Sequencing Center for Infectious Disease"/>
            <person name="Wu L."/>
            <person name="Ma J."/>
        </authorList>
    </citation>
    <scope>NUCLEOTIDE SEQUENCE [LARGE SCALE GENOMIC DNA]</scope>
    <source>
        <strain evidence="11">CCM 8653</strain>
    </source>
</reference>
<dbReference type="Gene3D" id="3.40.50.510">
    <property type="entry name" value="Phosphotransferase system, mannose-type IIA component"/>
    <property type="match status" value="1"/>
</dbReference>
<comment type="function">
    <text evidence="2">Component of the dihydroxyacetone kinase complex, which is responsible for the phosphoenolpyruvate (PEP)-dependent phosphorylation of dihydroxyacetone. DhaM serves as the phosphoryl donor. Is phosphorylated by phosphoenolpyruvate in an EI- and HPr-dependent reaction, and a phosphorelay system on histidine residues finally leads to phosphoryl transfer to DhaL and dihydroxyacetone.</text>
</comment>
<dbReference type="InterPro" id="IPR012844">
    <property type="entry name" value="DhaM_N"/>
</dbReference>
<dbReference type="PRINTS" id="PR00107">
    <property type="entry name" value="PHOSPHOCPHPR"/>
</dbReference>
<dbReference type="PROSITE" id="PS51096">
    <property type="entry name" value="PTS_EIIA_TYPE_4"/>
    <property type="match status" value="1"/>
</dbReference>
<feature type="domain" description="HPr" evidence="9">
    <location>
        <begin position="170"/>
        <end position="253"/>
    </location>
</feature>
<evidence type="ECO:0000259" key="9">
    <source>
        <dbReference type="PROSITE" id="PS51350"/>
    </source>
</evidence>
<accession>A0ABQ2B4J3</accession>
<dbReference type="Pfam" id="PF03610">
    <property type="entry name" value="EIIA-man"/>
    <property type="match status" value="1"/>
</dbReference>
<comment type="function">
    <text evidence="3">General (non sugar-specific) component of the phosphoenolpyruvate-dependent sugar phosphotransferase system (sugar PTS). This major carbohydrate active-transport system catalyzes the phosphorylation of incoming sugar substrates concomitantly with their translocation across the cell membrane. The phosphoryl group from phosphoenolpyruvate (PEP) is transferred to the phosphoryl carrier protein HPr by enzyme I. Phospho-HPr then transfers it to the PTS EIIA domain.</text>
</comment>
<dbReference type="Proteomes" id="UP000632535">
    <property type="component" value="Unassembled WGS sequence"/>
</dbReference>
<dbReference type="RefSeq" id="WP_188523289.1">
    <property type="nucleotide sequence ID" value="NZ_BMDG01000005.1"/>
</dbReference>
<evidence type="ECO:0000256" key="7">
    <source>
        <dbReference type="ARBA" id="ARBA00046577"/>
    </source>
</evidence>
<evidence type="ECO:0000256" key="2">
    <source>
        <dbReference type="ARBA" id="ARBA00002788"/>
    </source>
</evidence>